<dbReference type="EMBL" id="MDYQ01000027">
    <property type="protein sequence ID" value="PRP86755.1"/>
    <property type="molecule type" value="Genomic_DNA"/>
</dbReference>
<organism evidence="1 2">
    <name type="scientific">Planoprotostelium fungivorum</name>
    <dbReference type="NCBI Taxonomy" id="1890364"/>
    <lineage>
        <taxon>Eukaryota</taxon>
        <taxon>Amoebozoa</taxon>
        <taxon>Evosea</taxon>
        <taxon>Variosea</taxon>
        <taxon>Cavosteliida</taxon>
        <taxon>Cavosteliaceae</taxon>
        <taxon>Planoprotostelium</taxon>
    </lineage>
</organism>
<sequence length="139" mass="15004">MTMVALWPSCPEISCVREVLSSEEPFLNASVGMGSASSTFAYGYDLELLRMLLIGVPIDVGNMMATLSSTDAFELNLNGVALCRRLSAAILLKLTDSNDTSVYVKRSLSVHEGRSETFTLLSLPSALSCACLLRSVRYA</sequence>
<protein>
    <submittedName>
        <fullName evidence="1">Uncharacterized protein</fullName>
    </submittedName>
</protein>
<gene>
    <name evidence="1" type="ORF">PROFUN_02904</name>
</gene>
<evidence type="ECO:0000313" key="1">
    <source>
        <dbReference type="EMBL" id="PRP86755.1"/>
    </source>
</evidence>
<dbReference type="AlphaFoldDB" id="A0A2P6NS17"/>
<dbReference type="Proteomes" id="UP000241769">
    <property type="component" value="Unassembled WGS sequence"/>
</dbReference>
<evidence type="ECO:0000313" key="2">
    <source>
        <dbReference type="Proteomes" id="UP000241769"/>
    </source>
</evidence>
<reference evidence="1 2" key="1">
    <citation type="journal article" date="2018" name="Genome Biol. Evol.">
        <title>Multiple Roots of Fruiting Body Formation in Amoebozoa.</title>
        <authorList>
            <person name="Hillmann F."/>
            <person name="Forbes G."/>
            <person name="Novohradska S."/>
            <person name="Ferling I."/>
            <person name="Riege K."/>
            <person name="Groth M."/>
            <person name="Westermann M."/>
            <person name="Marz M."/>
            <person name="Spaller T."/>
            <person name="Winckler T."/>
            <person name="Schaap P."/>
            <person name="Glockner G."/>
        </authorList>
    </citation>
    <scope>NUCLEOTIDE SEQUENCE [LARGE SCALE GENOMIC DNA]</scope>
    <source>
        <strain evidence="1 2">Jena</strain>
    </source>
</reference>
<dbReference type="InParanoid" id="A0A2P6NS17"/>
<name>A0A2P6NS17_9EUKA</name>
<keyword evidence="2" id="KW-1185">Reference proteome</keyword>
<accession>A0A2P6NS17</accession>
<proteinExistence type="predicted"/>
<comment type="caution">
    <text evidence="1">The sequence shown here is derived from an EMBL/GenBank/DDBJ whole genome shotgun (WGS) entry which is preliminary data.</text>
</comment>